<evidence type="ECO:0000256" key="3">
    <source>
        <dbReference type="SAM" id="SignalP"/>
    </source>
</evidence>
<feature type="region of interest" description="Disordered" evidence="1">
    <location>
        <begin position="82"/>
        <end position="104"/>
    </location>
</feature>
<accession>A0ABQ6VIV0</accession>
<evidence type="ECO:0000313" key="6">
    <source>
        <dbReference type="Proteomes" id="UP000436181"/>
    </source>
</evidence>
<evidence type="ECO:0000259" key="4">
    <source>
        <dbReference type="Pfam" id="PF04213"/>
    </source>
</evidence>
<protein>
    <recommendedName>
        <fullName evidence="4">Htaa domain-containing protein</fullName>
    </recommendedName>
</protein>
<evidence type="ECO:0000256" key="1">
    <source>
        <dbReference type="SAM" id="MobiDB-lite"/>
    </source>
</evidence>
<dbReference type="Pfam" id="PF04213">
    <property type="entry name" value="HtaA"/>
    <property type="match status" value="1"/>
</dbReference>
<keyword evidence="2" id="KW-1133">Transmembrane helix</keyword>
<gene>
    <name evidence="5" type="ORF">F8377_06405</name>
</gene>
<evidence type="ECO:0000256" key="2">
    <source>
        <dbReference type="SAM" id="Phobius"/>
    </source>
</evidence>
<feature type="transmembrane region" description="Helical" evidence="2">
    <location>
        <begin position="337"/>
        <end position="359"/>
    </location>
</feature>
<dbReference type="EMBL" id="WBZJ01000002">
    <property type="protein sequence ID" value="KAB3520869.1"/>
    <property type="molecule type" value="Genomic_DNA"/>
</dbReference>
<dbReference type="Proteomes" id="UP000436181">
    <property type="component" value="Unassembled WGS sequence"/>
</dbReference>
<keyword evidence="6" id="KW-1185">Reference proteome</keyword>
<keyword evidence="3" id="KW-0732">Signal</keyword>
<feature type="region of interest" description="Disordered" evidence="1">
    <location>
        <begin position="239"/>
        <end position="321"/>
    </location>
</feature>
<feature type="compositionally biased region" description="Basic and acidic residues" evidence="1">
    <location>
        <begin position="246"/>
        <end position="273"/>
    </location>
</feature>
<feature type="chain" id="PRO_5046341024" description="Htaa domain-containing protein" evidence="3">
    <location>
        <begin position="27"/>
        <end position="366"/>
    </location>
</feature>
<feature type="compositionally biased region" description="Polar residues" evidence="1">
    <location>
        <begin position="86"/>
        <end position="104"/>
    </location>
</feature>
<feature type="compositionally biased region" description="Basic and acidic residues" evidence="1">
    <location>
        <begin position="280"/>
        <end position="305"/>
    </location>
</feature>
<feature type="domain" description="Htaa" evidence="4">
    <location>
        <begin position="58"/>
        <end position="221"/>
    </location>
</feature>
<evidence type="ECO:0000313" key="5">
    <source>
        <dbReference type="EMBL" id="KAB3520869.1"/>
    </source>
</evidence>
<sequence length="366" mass="39270">MTINNKSLKKSALRALIATVATTSIAMGAVTPMATAQTDAASAATCSDAGKNYNVTAGTFNWDLRDSWVRYIHGPIARGHSAATGDITTNGSDQSSSWTFNSTRGTVSGPDQAEFAVDGTLHFQGHQDKKSGDYILDNKFSNFVLKAHGTTLELVADADAREYVDTHTVGKMNSTKAVTLSTWTLTEPFTVSEGTVNFASAGRGQFTEAGQIAFGGFYKDDNIYTSPISGSFTFAAECPAPAEQPEEPKVEEPKTEEPKTEETSKPEEPKTEETSTPQDPKVEEPKVEETKTPADPKVEDPKVEEPSNPEPPKVEEPKTPAGSGNFFTSLFAKFHGVAGVLVGFLGTLGLIGLITHLLLHTPWLHR</sequence>
<organism evidence="5 6">
    <name type="scientific">Corynebacterium zhongnanshanii</name>
    <dbReference type="NCBI Taxonomy" id="2768834"/>
    <lineage>
        <taxon>Bacteria</taxon>
        <taxon>Bacillati</taxon>
        <taxon>Actinomycetota</taxon>
        <taxon>Actinomycetes</taxon>
        <taxon>Mycobacteriales</taxon>
        <taxon>Corynebacteriaceae</taxon>
        <taxon>Corynebacterium</taxon>
    </lineage>
</organism>
<dbReference type="RefSeq" id="WP_151844415.1">
    <property type="nucleotide sequence ID" value="NZ_WBZJ01000002.1"/>
</dbReference>
<proteinExistence type="predicted"/>
<keyword evidence="2" id="KW-0472">Membrane</keyword>
<comment type="caution">
    <text evidence="5">The sequence shown here is derived from an EMBL/GenBank/DDBJ whole genome shotgun (WGS) entry which is preliminary data.</text>
</comment>
<dbReference type="InterPro" id="IPR007331">
    <property type="entry name" value="Htaa"/>
</dbReference>
<keyword evidence="2" id="KW-0812">Transmembrane</keyword>
<name>A0ABQ6VIV0_9CORY</name>
<reference evidence="5 6" key="1">
    <citation type="submission" date="2019-10" db="EMBL/GenBank/DDBJ databases">
        <title>Corynebacterium sp novel species isolated from the respiratory tract of Marmot.</title>
        <authorList>
            <person name="Zhang G."/>
        </authorList>
    </citation>
    <scope>NUCLEOTIDE SEQUENCE [LARGE SCALE GENOMIC DNA]</scope>
    <source>
        <strain evidence="5 6">336</strain>
    </source>
</reference>
<feature type="signal peptide" evidence="3">
    <location>
        <begin position="1"/>
        <end position="26"/>
    </location>
</feature>